<proteinExistence type="predicted"/>
<gene>
    <name evidence="2" type="ORF">C5O23_13375</name>
</gene>
<dbReference type="Proteomes" id="UP000244905">
    <property type="component" value="Unassembled WGS sequence"/>
</dbReference>
<dbReference type="Pfam" id="PF21983">
    <property type="entry name" value="NikA-like"/>
    <property type="match status" value="1"/>
</dbReference>
<reference evidence="3" key="1">
    <citation type="submission" date="2018-02" db="EMBL/GenBank/DDBJ databases">
        <authorList>
            <person name="Clavel T."/>
            <person name="Strowig T."/>
        </authorList>
    </citation>
    <scope>NUCLEOTIDE SEQUENCE [LARGE SCALE GENOMIC DNA]</scope>
    <source>
        <strain evidence="3">DSM 103720</strain>
    </source>
</reference>
<organism evidence="2 3">
    <name type="scientific">Duncaniella muris</name>
    <dbReference type="NCBI Taxonomy" id="2094150"/>
    <lineage>
        <taxon>Bacteria</taxon>
        <taxon>Pseudomonadati</taxon>
        <taxon>Bacteroidota</taxon>
        <taxon>Bacteroidia</taxon>
        <taxon>Bacteroidales</taxon>
        <taxon>Muribaculaceae</taxon>
        <taxon>Duncaniella</taxon>
    </lineage>
</organism>
<evidence type="ECO:0008006" key="4">
    <source>
        <dbReference type="Google" id="ProtNLM"/>
    </source>
</evidence>
<name>A0A2V1IHZ5_9BACT</name>
<keyword evidence="3" id="KW-1185">Reference proteome</keyword>
<feature type="region of interest" description="Disordered" evidence="1">
    <location>
        <begin position="45"/>
        <end position="64"/>
    </location>
</feature>
<evidence type="ECO:0000256" key="1">
    <source>
        <dbReference type="SAM" id="MobiDB-lite"/>
    </source>
</evidence>
<comment type="caution">
    <text evidence="2">The sequence shown here is derived from an EMBL/GenBank/DDBJ whole genome shotgun (WGS) entry which is preliminary data.</text>
</comment>
<dbReference type="EMBL" id="PUEC01000048">
    <property type="protein sequence ID" value="PWB00270.1"/>
    <property type="molecule type" value="Genomic_DNA"/>
</dbReference>
<evidence type="ECO:0000313" key="2">
    <source>
        <dbReference type="EMBL" id="PWB00270.1"/>
    </source>
</evidence>
<accession>A0A2V1IHZ5</accession>
<protein>
    <recommendedName>
        <fullName evidence="4">Metalloproteinase</fullName>
    </recommendedName>
</protein>
<dbReference type="InterPro" id="IPR053842">
    <property type="entry name" value="NikA-like"/>
</dbReference>
<dbReference type="AlphaFoldDB" id="A0A2V1IHZ5"/>
<evidence type="ECO:0000313" key="3">
    <source>
        <dbReference type="Proteomes" id="UP000244905"/>
    </source>
</evidence>
<sequence length="195" mass="22084">MFWCYTRLRPVAPKRLAPPYGQGHGRSQARTDNQLYKSRKIRLYMNNTDNSPGDNAEKTNRKKLPPEAVRSCTVTTKVTAAEREKIHDIAAGCNLTPSDYMRQRALGYEPPAALTSEESALLRNLDGCRVDILNFANALAGMKQDKRIILFQKVSFMLDWYRQVVPITNAVTEFLNSVINGGRLSPRTRKTIIKI</sequence>